<dbReference type="GeneID" id="43661129"/>
<sequence length="87" mass="10097">MHNPLVYALRNKECLVNLAILRVYNDSVSIIVSRSPYRQIPMYVTYTRTTVAGGLSGTVSGYWQCWLLHWNRDYSVAFMLILVLRDI</sequence>
<organism evidence="1 2">
    <name type="scientific">Aspergillus caelatus</name>
    <dbReference type="NCBI Taxonomy" id="61420"/>
    <lineage>
        <taxon>Eukaryota</taxon>
        <taxon>Fungi</taxon>
        <taxon>Dikarya</taxon>
        <taxon>Ascomycota</taxon>
        <taxon>Pezizomycotina</taxon>
        <taxon>Eurotiomycetes</taxon>
        <taxon>Eurotiomycetidae</taxon>
        <taxon>Eurotiales</taxon>
        <taxon>Aspergillaceae</taxon>
        <taxon>Aspergillus</taxon>
        <taxon>Aspergillus subgen. Circumdati</taxon>
    </lineage>
</organism>
<evidence type="ECO:0000313" key="2">
    <source>
        <dbReference type="Proteomes" id="UP000326268"/>
    </source>
</evidence>
<name>A0A5N6ZR13_9EURO</name>
<proteinExistence type="predicted"/>
<protein>
    <submittedName>
        <fullName evidence="1">Uncharacterized protein</fullName>
    </submittedName>
</protein>
<dbReference type="AlphaFoldDB" id="A0A5N6ZR13"/>
<dbReference type="EMBL" id="ML737792">
    <property type="protein sequence ID" value="KAE8360081.1"/>
    <property type="molecule type" value="Genomic_DNA"/>
</dbReference>
<accession>A0A5N6ZR13</accession>
<gene>
    <name evidence="1" type="ORF">BDV27DRAFT_45616</name>
</gene>
<keyword evidence="2" id="KW-1185">Reference proteome</keyword>
<dbReference type="Proteomes" id="UP000326268">
    <property type="component" value="Unassembled WGS sequence"/>
</dbReference>
<reference evidence="1 2" key="1">
    <citation type="submission" date="2019-04" db="EMBL/GenBank/DDBJ databases">
        <title>Friends and foes A comparative genomics studyof 23 Aspergillus species from section Flavi.</title>
        <authorList>
            <consortium name="DOE Joint Genome Institute"/>
            <person name="Kjaerbolling I."/>
            <person name="Vesth T."/>
            <person name="Frisvad J.C."/>
            <person name="Nybo J.L."/>
            <person name="Theobald S."/>
            <person name="Kildgaard S."/>
            <person name="Isbrandt T."/>
            <person name="Kuo A."/>
            <person name="Sato A."/>
            <person name="Lyhne E.K."/>
            <person name="Kogle M.E."/>
            <person name="Wiebenga A."/>
            <person name="Kun R.S."/>
            <person name="Lubbers R.J."/>
            <person name="Makela M.R."/>
            <person name="Barry K."/>
            <person name="Chovatia M."/>
            <person name="Clum A."/>
            <person name="Daum C."/>
            <person name="Haridas S."/>
            <person name="He G."/>
            <person name="LaButti K."/>
            <person name="Lipzen A."/>
            <person name="Mondo S."/>
            <person name="Riley R."/>
            <person name="Salamov A."/>
            <person name="Simmons B.A."/>
            <person name="Magnuson J.K."/>
            <person name="Henrissat B."/>
            <person name="Mortensen U.H."/>
            <person name="Larsen T.O."/>
            <person name="Devries R.P."/>
            <person name="Grigoriev I.V."/>
            <person name="Machida M."/>
            <person name="Baker S.E."/>
            <person name="Andersen M.R."/>
        </authorList>
    </citation>
    <scope>NUCLEOTIDE SEQUENCE [LARGE SCALE GENOMIC DNA]</scope>
    <source>
        <strain evidence="1 2">CBS 763.97</strain>
    </source>
</reference>
<dbReference type="RefSeq" id="XP_031923162.1">
    <property type="nucleotide sequence ID" value="XM_032076683.1"/>
</dbReference>
<evidence type="ECO:0000313" key="1">
    <source>
        <dbReference type="EMBL" id="KAE8360081.1"/>
    </source>
</evidence>